<reference evidence="2" key="1">
    <citation type="submission" date="2019-03" db="EMBL/GenBank/DDBJ databases">
        <title>Lake Tanganyika Metagenome-Assembled Genomes (MAGs).</title>
        <authorList>
            <person name="Tran P."/>
        </authorList>
    </citation>
    <scope>NUCLEOTIDE SEQUENCE</scope>
    <source>
        <strain evidence="2">M_DeepCast_50m_m2_156</strain>
    </source>
</reference>
<dbReference type="Proteomes" id="UP000774699">
    <property type="component" value="Unassembled WGS sequence"/>
</dbReference>
<accession>A0A8T4C5D9</accession>
<proteinExistence type="predicted"/>
<dbReference type="AlphaFoldDB" id="A0A8T4C5D9"/>
<evidence type="ECO:0000313" key="2">
    <source>
        <dbReference type="EMBL" id="MBM3281726.1"/>
    </source>
</evidence>
<name>A0A8T4C5D9_9ARCH</name>
<evidence type="ECO:0000313" key="3">
    <source>
        <dbReference type="Proteomes" id="UP000774699"/>
    </source>
</evidence>
<keyword evidence="1" id="KW-0812">Transmembrane</keyword>
<gene>
    <name evidence="2" type="ORF">FJY86_00055</name>
</gene>
<feature type="transmembrane region" description="Helical" evidence="1">
    <location>
        <begin position="224"/>
        <end position="248"/>
    </location>
</feature>
<keyword evidence="1" id="KW-0472">Membrane</keyword>
<protein>
    <submittedName>
        <fullName evidence="2">Uncharacterized protein</fullName>
    </submittedName>
</protein>
<feature type="transmembrane region" description="Helical" evidence="1">
    <location>
        <begin position="70"/>
        <end position="93"/>
    </location>
</feature>
<comment type="caution">
    <text evidence="2">The sequence shown here is derived from an EMBL/GenBank/DDBJ whole genome shotgun (WGS) entry which is preliminary data.</text>
</comment>
<feature type="transmembrane region" description="Helical" evidence="1">
    <location>
        <begin position="105"/>
        <end position="128"/>
    </location>
</feature>
<dbReference type="EMBL" id="VGJJ01000001">
    <property type="protein sequence ID" value="MBM3281726.1"/>
    <property type="molecule type" value="Genomic_DNA"/>
</dbReference>
<evidence type="ECO:0000256" key="1">
    <source>
        <dbReference type="SAM" id="Phobius"/>
    </source>
</evidence>
<feature type="transmembrane region" description="Helical" evidence="1">
    <location>
        <begin position="27"/>
        <end position="46"/>
    </location>
</feature>
<feature type="transmembrane region" description="Helical" evidence="1">
    <location>
        <begin position="140"/>
        <end position="170"/>
    </location>
</feature>
<sequence>MGWVPTLRVNDMLSSIIRAPGQMLKYLPTYGIILALTGIHGVLYLLNGDIYNAFTQGGGDTLLYSTDTLLLARALLLLFGSLFFSLYSMSIVSRRMNVLSTNKNSLLSSCAAFAIVFIAMLLGLFVVLRAVNELSISGGILTLMATVFNAIAGLIIALSILKFSFAPTYLGMGLLPKDALAQSWNATRGKLVHVLVLLFLMLLITTIIQGAGELITQNIEDETILTIILFVFSSIGLFYSGTVLALAAPEPLAPNITRHARRKK</sequence>
<organism evidence="2 3">
    <name type="scientific">Candidatus Iainarchaeum sp</name>
    <dbReference type="NCBI Taxonomy" id="3101447"/>
    <lineage>
        <taxon>Archaea</taxon>
        <taxon>Candidatus Iainarchaeota</taxon>
        <taxon>Candidatus Iainarchaeia</taxon>
        <taxon>Candidatus Iainarchaeales</taxon>
        <taxon>Candidatus Iainarchaeaceae</taxon>
        <taxon>Candidatus Iainarchaeum</taxon>
    </lineage>
</organism>
<keyword evidence="1" id="KW-1133">Transmembrane helix</keyword>
<feature type="transmembrane region" description="Helical" evidence="1">
    <location>
        <begin position="191"/>
        <end position="212"/>
    </location>
</feature>